<dbReference type="Gene3D" id="3.30.70.100">
    <property type="match status" value="1"/>
</dbReference>
<dbReference type="InterPro" id="IPR023214">
    <property type="entry name" value="HAD_sf"/>
</dbReference>
<dbReference type="Pfam" id="PF00702">
    <property type="entry name" value="Hydrolase"/>
    <property type="match status" value="1"/>
</dbReference>
<dbReference type="NCBIfam" id="TIGR01525">
    <property type="entry name" value="ATPase-IB_hvy"/>
    <property type="match status" value="1"/>
</dbReference>
<keyword evidence="4 15" id="KW-1003">Cell membrane</keyword>
<keyword evidence="10" id="KW-0460">Magnesium</keyword>
<dbReference type="InterPro" id="IPR036163">
    <property type="entry name" value="HMA_dom_sf"/>
</dbReference>
<evidence type="ECO:0000256" key="7">
    <source>
        <dbReference type="ARBA" id="ARBA00022723"/>
    </source>
</evidence>
<dbReference type="SUPFAM" id="SSF81653">
    <property type="entry name" value="Calcium ATPase, transduction domain A"/>
    <property type="match status" value="1"/>
</dbReference>
<keyword evidence="8 15" id="KW-0547">Nucleotide-binding</keyword>
<feature type="compositionally biased region" description="Polar residues" evidence="16">
    <location>
        <begin position="9"/>
        <end position="19"/>
    </location>
</feature>
<dbReference type="eggNOG" id="COG2217">
    <property type="taxonomic scope" value="Bacteria"/>
</dbReference>
<dbReference type="InterPro" id="IPR027256">
    <property type="entry name" value="P-typ_ATPase_IB"/>
</dbReference>
<gene>
    <name evidence="18" type="ordered locus">Tgr7_2994</name>
</gene>
<dbReference type="CDD" id="cd00371">
    <property type="entry name" value="HMA"/>
    <property type="match status" value="1"/>
</dbReference>
<dbReference type="GO" id="GO:0005524">
    <property type="term" value="F:ATP binding"/>
    <property type="evidence" value="ECO:0007669"/>
    <property type="project" value="UniProtKB-UniRule"/>
</dbReference>
<dbReference type="PROSITE" id="PS00154">
    <property type="entry name" value="ATPASE_E1_E2"/>
    <property type="match status" value="1"/>
</dbReference>
<feature type="transmembrane region" description="Helical" evidence="15">
    <location>
        <begin position="203"/>
        <end position="223"/>
    </location>
</feature>
<dbReference type="InterPro" id="IPR018303">
    <property type="entry name" value="ATPase_P-typ_P_site"/>
</dbReference>
<dbReference type="PANTHER" id="PTHR43520:SF5">
    <property type="entry name" value="CATION-TRANSPORTING P-TYPE ATPASE-RELATED"/>
    <property type="match status" value="1"/>
</dbReference>
<keyword evidence="13" id="KW-0406">Ion transport</keyword>
<dbReference type="GO" id="GO:0005886">
    <property type="term" value="C:plasma membrane"/>
    <property type="evidence" value="ECO:0007669"/>
    <property type="project" value="UniProtKB-SubCell"/>
</dbReference>
<keyword evidence="3" id="KW-0813">Transport</keyword>
<evidence type="ECO:0000256" key="2">
    <source>
        <dbReference type="ARBA" id="ARBA00006024"/>
    </source>
</evidence>
<protein>
    <submittedName>
        <fullName evidence="18">Heavy metal translocating P-type ATPase</fullName>
    </submittedName>
</protein>
<dbReference type="Gene3D" id="3.40.50.1000">
    <property type="entry name" value="HAD superfamily/HAD-like"/>
    <property type="match status" value="1"/>
</dbReference>
<dbReference type="InterPro" id="IPR059000">
    <property type="entry name" value="ATPase_P-type_domA"/>
</dbReference>
<feature type="transmembrane region" description="Helical" evidence="15">
    <location>
        <begin position="296"/>
        <end position="314"/>
    </location>
</feature>
<dbReference type="GO" id="GO:0005507">
    <property type="term" value="F:copper ion binding"/>
    <property type="evidence" value="ECO:0007669"/>
    <property type="project" value="TreeGrafter"/>
</dbReference>
<dbReference type="GO" id="GO:0016887">
    <property type="term" value="F:ATP hydrolysis activity"/>
    <property type="evidence" value="ECO:0007669"/>
    <property type="project" value="InterPro"/>
</dbReference>
<dbReference type="GO" id="GO:0043682">
    <property type="term" value="F:P-type divalent copper transporter activity"/>
    <property type="evidence" value="ECO:0007669"/>
    <property type="project" value="TreeGrafter"/>
</dbReference>
<dbReference type="PRINTS" id="PR00119">
    <property type="entry name" value="CATATPASE"/>
</dbReference>
<dbReference type="FunFam" id="2.70.150.10:FF:000020">
    <property type="entry name" value="Copper-exporting P-type ATPase A"/>
    <property type="match status" value="1"/>
</dbReference>
<dbReference type="GO" id="GO:0055070">
    <property type="term" value="P:copper ion homeostasis"/>
    <property type="evidence" value="ECO:0007669"/>
    <property type="project" value="TreeGrafter"/>
</dbReference>
<feature type="transmembrane region" description="Helical" evidence="15">
    <location>
        <begin position="268"/>
        <end position="290"/>
    </location>
</feature>
<feature type="transmembrane region" description="Helical" evidence="15">
    <location>
        <begin position="235"/>
        <end position="256"/>
    </location>
</feature>
<dbReference type="EMBL" id="CP001339">
    <property type="protein sequence ID" value="ACL74064.1"/>
    <property type="molecule type" value="Genomic_DNA"/>
</dbReference>
<dbReference type="KEGG" id="tgr:Tgr7_2994"/>
<proteinExistence type="inferred from homology"/>
<dbReference type="Gene3D" id="3.40.1110.10">
    <property type="entry name" value="Calcium-transporting ATPase, cytoplasmic domain N"/>
    <property type="match status" value="1"/>
</dbReference>
<dbReference type="NCBIfam" id="TIGR01494">
    <property type="entry name" value="ATPase_P-type"/>
    <property type="match status" value="2"/>
</dbReference>
<keyword evidence="11" id="KW-1278">Translocase</keyword>
<keyword evidence="14 15" id="KW-0472">Membrane</keyword>
<dbReference type="InterPro" id="IPR006121">
    <property type="entry name" value="HMA_dom"/>
</dbReference>
<keyword evidence="12 15" id="KW-1133">Transmembrane helix</keyword>
<keyword evidence="6 15" id="KW-0812">Transmembrane</keyword>
<dbReference type="InterPro" id="IPR023299">
    <property type="entry name" value="ATPase_P-typ_cyto_dom_N"/>
</dbReference>
<comment type="similarity">
    <text evidence="2 15">Belongs to the cation transport ATPase (P-type) (TC 3.A.3) family. Type IB subfamily.</text>
</comment>
<evidence type="ECO:0000256" key="16">
    <source>
        <dbReference type="SAM" id="MobiDB-lite"/>
    </source>
</evidence>
<evidence type="ECO:0000256" key="12">
    <source>
        <dbReference type="ARBA" id="ARBA00022989"/>
    </source>
</evidence>
<dbReference type="SFLD" id="SFLDF00027">
    <property type="entry name" value="p-type_atpase"/>
    <property type="match status" value="1"/>
</dbReference>
<evidence type="ECO:0000256" key="6">
    <source>
        <dbReference type="ARBA" id="ARBA00022692"/>
    </source>
</evidence>
<dbReference type="SFLD" id="SFLDG00002">
    <property type="entry name" value="C1.7:_P-type_atpase_like"/>
    <property type="match status" value="1"/>
</dbReference>
<dbReference type="SUPFAM" id="SSF56784">
    <property type="entry name" value="HAD-like"/>
    <property type="match status" value="1"/>
</dbReference>
<dbReference type="SUPFAM" id="SSF81665">
    <property type="entry name" value="Calcium ATPase, transmembrane domain M"/>
    <property type="match status" value="1"/>
</dbReference>
<evidence type="ECO:0000313" key="18">
    <source>
        <dbReference type="EMBL" id="ACL74064.1"/>
    </source>
</evidence>
<dbReference type="CDD" id="cd02079">
    <property type="entry name" value="P-type_ATPase_HM"/>
    <property type="match status" value="1"/>
</dbReference>
<dbReference type="PRINTS" id="PR00943">
    <property type="entry name" value="CUATPASE"/>
</dbReference>
<keyword evidence="7 15" id="KW-0479">Metal-binding</keyword>
<evidence type="ECO:0000256" key="3">
    <source>
        <dbReference type="ARBA" id="ARBA00022448"/>
    </source>
</evidence>
<dbReference type="SFLD" id="SFLDS00003">
    <property type="entry name" value="Haloacid_Dehalogenase"/>
    <property type="match status" value="1"/>
</dbReference>
<keyword evidence="5" id="KW-0597">Phosphoprotein</keyword>
<dbReference type="InterPro" id="IPR023298">
    <property type="entry name" value="ATPase_P-typ_TM_dom_sf"/>
</dbReference>
<dbReference type="SUPFAM" id="SSF55008">
    <property type="entry name" value="HMA, heavy metal-associated domain"/>
    <property type="match status" value="1"/>
</dbReference>
<evidence type="ECO:0000256" key="4">
    <source>
        <dbReference type="ARBA" id="ARBA00022475"/>
    </source>
</evidence>
<dbReference type="Pfam" id="PF12156">
    <property type="entry name" value="ATPase-cat_bd"/>
    <property type="match status" value="1"/>
</dbReference>
<evidence type="ECO:0000256" key="1">
    <source>
        <dbReference type="ARBA" id="ARBA00004651"/>
    </source>
</evidence>
<reference evidence="18 19" key="1">
    <citation type="journal article" date="2011" name="Stand. Genomic Sci.">
        <title>Complete genome sequence of 'Thioalkalivibrio sulfidophilus' HL-EbGr7.</title>
        <authorList>
            <person name="Muyzer G."/>
            <person name="Sorokin D.Y."/>
            <person name="Mavromatis K."/>
            <person name="Lapidus A."/>
            <person name="Clum A."/>
            <person name="Ivanova N."/>
            <person name="Pati A."/>
            <person name="d'Haeseleer P."/>
            <person name="Woyke T."/>
            <person name="Kyrpides N.C."/>
        </authorList>
    </citation>
    <scope>NUCLEOTIDE SEQUENCE [LARGE SCALE GENOMIC DNA]</scope>
    <source>
        <strain evidence="18 19">HL-EbGR7</strain>
    </source>
</reference>
<feature type="transmembrane region" description="Helical" evidence="15">
    <location>
        <begin position="476"/>
        <end position="500"/>
    </location>
</feature>
<dbReference type="Proteomes" id="UP000002383">
    <property type="component" value="Chromosome"/>
</dbReference>
<dbReference type="GO" id="GO:0060003">
    <property type="term" value="P:copper ion export"/>
    <property type="evidence" value="ECO:0007669"/>
    <property type="project" value="UniProtKB-ARBA"/>
</dbReference>
<evidence type="ECO:0000256" key="8">
    <source>
        <dbReference type="ARBA" id="ARBA00022741"/>
    </source>
</evidence>
<evidence type="ECO:0000256" key="10">
    <source>
        <dbReference type="ARBA" id="ARBA00022842"/>
    </source>
</evidence>
<dbReference type="PROSITE" id="PS50846">
    <property type="entry name" value="HMA_2"/>
    <property type="match status" value="1"/>
</dbReference>
<dbReference type="AlphaFoldDB" id="B8GPE4"/>
<dbReference type="Gene3D" id="2.70.150.10">
    <property type="entry name" value="Calcium-transporting ATPase, cytoplasmic transduction domain A"/>
    <property type="match status" value="1"/>
</dbReference>
<dbReference type="HOGENOM" id="CLU_001771_0_3_6"/>
<name>B8GPE4_THISH</name>
<feature type="domain" description="HMA" evidence="17">
    <location>
        <begin position="115"/>
        <end position="181"/>
    </location>
</feature>
<comment type="subcellular location">
    <subcellularLocation>
        <location evidence="1">Cell membrane</location>
        <topology evidence="1">Multi-pass membrane protein</topology>
    </subcellularLocation>
</comment>
<sequence length="838" mass="89855">MSADPAARDTSSPDASTPDRQGAEASCFHCGQPIPPGAHYGVTIHTQPRAMCCPGCQAVAQAIVDAGLSDYYLHRTETPAGPADAMPAALRDELALYDRPELQRSFVRVDDANVREAALILEGIVCAACVWLNERHVKSLPGVLEFAVNYSTHRARLRWDDSRIHLSDILKAIRDIGYRAHPFDPGRQEEVYQRERNAALRRLAVAGLGMMQVMMLAVALWIGGDEPDYEGMMQFIRWVAFLVATPVVLYAGSSFFTSAWRDLRQRQLGMDVPVALAIGSTYLASGWATITASGEVYFESVTMFVFFLLTGRYLEMGARQRAGQATEALGKLLPAMAIRITDQGDVPVPVADLAPGDRVRIRPGDTVPADGTVLEGRSSVNEAMITGESLPRLRQSGDELTGGTVNVESPLVMRVDKVGADTLLSAIQRLLDRAQTEKPRLARMAERGTGHFVAAVLLLTAIVGAVWWFWIDPSRAFWVMVAMLVVTCPCALALATPVALTAATGSLTGRGVLVTRGHALETLAEATDVVFDKTGTLTEGRLARAETLVLGDRGEAACLALAAVLEQGSEHPVARVFQRAGTPAGQLTEQRSTPGLGMEGRVDGARYRIGAADFVAALAPAQPWPTQALAELAHRHPTGSLVLLGGESGPLAAFVLEDRLREDAAECVAVLKARGLGVHLFSGDHPDTVRHVAAGLGIDQARGGLRPEDKLQALAELQARPGAVVAMVGDGINDAPVLSRAHVSIAMAEGTHLAQASADMILYGDRLGQLPNAHRLSRRMVQIVRQNIRWAIGYNVIALPVAASGVLTPWMAALGMSLSSLIVVVNSLRLRENPSPRR</sequence>
<keyword evidence="19" id="KW-1185">Reference proteome</keyword>
<dbReference type="InterPro" id="IPR044492">
    <property type="entry name" value="P_typ_ATPase_HD_dom"/>
</dbReference>
<dbReference type="RefSeq" id="WP_012639527.1">
    <property type="nucleotide sequence ID" value="NC_011901.1"/>
</dbReference>
<organism evidence="18 19">
    <name type="scientific">Thioalkalivibrio sulfidiphilus (strain HL-EbGR7)</name>
    <dbReference type="NCBI Taxonomy" id="396588"/>
    <lineage>
        <taxon>Bacteria</taxon>
        <taxon>Pseudomonadati</taxon>
        <taxon>Pseudomonadota</taxon>
        <taxon>Gammaproteobacteria</taxon>
        <taxon>Chromatiales</taxon>
        <taxon>Ectothiorhodospiraceae</taxon>
        <taxon>Thioalkalivibrio</taxon>
    </lineage>
</organism>
<dbReference type="PANTHER" id="PTHR43520">
    <property type="entry name" value="ATP7, ISOFORM B"/>
    <property type="match status" value="1"/>
</dbReference>
<feature type="transmembrane region" description="Helical" evidence="15">
    <location>
        <begin position="787"/>
        <end position="804"/>
    </location>
</feature>
<dbReference type="NCBIfam" id="TIGR01511">
    <property type="entry name" value="ATPase-IB1_Cu"/>
    <property type="match status" value="1"/>
</dbReference>
<accession>B8GPE4</accession>
<evidence type="ECO:0000256" key="11">
    <source>
        <dbReference type="ARBA" id="ARBA00022967"/>
    </source>
</evidence>
<dbReference type="InterPro" id="IPR036412">
    <property type="entry name" value="HAD-like_sf"/>
</dbReference>
<evidence type="ECO:0000256" key="15">
    <source>
        <dbReference type="RuleBase" id="RU362081"/>
    </source>
</evidence>
<dbReference type="InterPro" id="IPR021993">
    <property type="entry name" value="ATPase-cat-bd"/>
</dbReference>
<dbReference type="STRING" id="396588.Tgr7_2994"/>
<evidence type="ECO:0000256" key="9">
    <source>
        <dbReference type="ARBA" id="ARBA00022840"/>
    </source>
</evidence>
<feature type="transmembrane region" description="Helical" evidence="15">
    <location>
        <begin position="450"/>
        <end position="470"/>
    </location>
</feature>
<dbReference type="InterPro" id="IPR008250">
    <property type="entry name" value="ATPase_P-typ_transduc_dom_A_sf"/>
</dbReference>
<evidence type="ECO:0000256" key="13">
    <source>
        <dbReference type="ARBA" id="ARBA00023065"/>
    </source>
</evidence>
<evidence type="ECO:0000256" key="14">
    <source>
        <dbReference type="ARBA" id="ARBA00023136"/>
    </source>
</evidence>
<dbReference type="InterPro" id="IPR001757">
    <property type="entry name" value="P_typ_ATPase"/>
</dbReference>
<evidence type="ECO:0000313" key="19">
    <source>
        <dbReference type="Proteomes" id="UP000002383"/>
    </source>
</evidence>
<keyword evidence="9 15" id="KW-0067">ATP-binding</keyword>
<dbReference type="Pfam" id="PF00403">
    <property type="entry name" value="HMA"/>
    <property type="match status" value="1"/>
</dbReference>
<dbReference type="Pfam" id="PF00122">
    <property type="entry name" value="E1-E2_ATPase"/>
    <property type="match status" value="1"/>
</dbReference>
<evidence type="ECO:0000259" key="17">
    <source>
        <dbReference type="PROSITE" id="PS50846"/>
    </source>
</evidence>
<evidence type="ECO:0000256" key="5">
    <source>
        <dbReference type="ARBA" id="ARBA00022553"/>
    </source>
</evidence>
<feature type="region of interest" description="Disordered" evidence="16">
    <location>
        <begin position="1"/>
        <end position="27"/>
    </location>
</feature>